<evidence type="ECO:0000256" key="1">
    <source>
        <dbReference type="SAM" id="MobiDB-lite"/>
    </source>
</evidence>
<dbReference type="Proteomes" id="UP000563094">
    <property type="component" value="Unassembled WGS sequence"/>
</dbReference>
<feature type="compositionally biased region" description="Basic and acidic residues" evidence="1">
    <location>
        <begin position="26"/>
        <end position="36"/>
    </location>
</feature>
<evidence type="ECO:0000313" key="2">
    <source>
        <dbReference type="EMBL" id="MBA9078953.1"/>
    </source>
</evidence>
<dbReference type="EMBL" id="JACJIQ010000017">
    <property type="protein sequence ID" value="MBA9078953.1"/>
    <property type="molecule type" value="Genomic_DNA"/>
</dbReference>
<reference evidence="2 3" key="1">
    <citation type="submission" date="2020-08" db="EMBL/GenBank/DDBJ databases">
        <title>Genomic Encyclopedia of Type Strains, Phase IV (KMG-IV): sequencing the most valuable type-strain genomes for metagenomic binning, comparative biology and taxonomic classification.</title>
        <authorList>
            <person name="Goeker M."/>
        </authorList>
    </citation>
    <scope>NUCLEOTIDE SEQUENCE [LARGE SCALE GENOMIC DNA]</scope>
    <source>
        <strain evidence="2 3">DSM 29854</strain>
    </source>
</reference>
<feature type="compositionally biased region" description="Acidic residues" evidence="1">
    <location>
        <begin position="15"/>
        <end position="25"/>
    </location>
</feature>
<sequence>MAFLTDEDYKGLIDQEDLEAFSENDPETRRKAERQAQEDISSYLRSRFDVAAIFATEGESRNSKIVEVMADLSIWNLIPSGTYRDVSDIRETRYKAAITWLCRVQKGELLPELPRYQEESGKGRTFRWGSQSLREQL</sequence>
<comment type="caution">
    <text evidence="2">The sequence shown here is derived from an EMBL/GenBank/DDBJ whole genome shotgun (WGS) entry which is preliminary data.</text>
</comment>
<feature type="region of interest" description="Disordered" evidence="1">
    <location>
        <begin position="15"/>
        <end position="36"/>
    </location>
</feature>
<organism evidence="2 3">
    <name type="scientific">Rufibacter quisquiliarum</name>
    <dbReference type="NCBI Taxonomy" id="1549639"/>
    <lineage>
        <taxon>Bacteria</taxon>
        <taxon>Pseudomonadati</taxon>
        <taxon>Bacteroidota</taxon>
        <taxon>Cytophagia</taxon>
        <taxon>Cytophagales</taxon>
        <taxon>Hymenobacteraceae</taxon>
        <taxon>Rufibacter</taxon>
    </lineage>
</organism>
<protein>
    <submittedName>
        <fullName evidence="2">Phage gp36-like protein</fullName>
    </submittedName>
</protein>
<keyword evidence="3" id="KW-1185">Reference proteome</keyword>
<accession>A0A839GM70</accession>
<dbReference type="Pfam" id="PF07030">
    <property type="entry name" value="Phage_Mu_Gp36"/>
    <property type="match status" value="1"/>
</dbReference>
<gene>
    <name evidence="2" type="ORF">FHS90_003687</name>
</gene>
<dbReference type="RefSeq" id="WP_182514010.1">
    <property type="nucleotide sequence ID" value="NZ_JACJIQ010000017.1"/>
</dbReference>
<dbReference type="InterPro" id="IPR009752">
    <property type="entry name" value="Phage_Mu_GpJ"/>
</dbReference>
<proteinExistence type="predicted"/>
<name>A0A839GM70_9BACT</name>
<evidence type="ECO:0000313" key="3">
    <source>
        <dbReference type="Proteomes" id="UP000563094"/>
    </source>
</evidence>
<dbReference type="AlphaFoldDB" id="A0A839GM70"/>